<evidence type="ECO:0000313" key="2">
    <source>
        <dbReference type="EMBL" id="KAL3738545.1"/>
    </source>
</evidence>
<dbReference type="AlphaFoldDB" id="A0ABD3KF10"/>
<evidence type="ECO:0000256" key="1">
    <source>
        <dbReference type="SAM" id="Coils"/>
    </source>
</evidence>
<accession>A0ABD3KF10</accession>
<organism evidence="2 3">
    <name type="scientific">Eucalyptus globulus</name>
    <name type="common">Tasmanian blue gum</name>
    <dbReference type="NCBI Taxonomy" id="34317"/>
    <lineage>
        <taxon>Eukaryota</taxon>
        <taxon>Viridiplantae</taxon>
        <taxon>Streptophyta</taxon>
        <taxon>Embryophyta</taxon>
        <taxon>Tracheophyta</taxon>
        <taxon>Spermatophyta</taxon>
        <taxon>Magnoliopsida</taxon>
        <taxon>eudicotyledons</taxon>
        <taxon>Gunneridae</taxon>
        <taxon>Pentapetalae</taxon>
        <taxon>rosids</taxon>
        <taxon>malvids</taxon>
        <taxon>Myrtales</taxon>
        <taxon>Myrtaceae</taxon>
        <taxon>Myrtoideae</taxon>
        <taxon>Eucalypteae</taxon>
        <taxon>Eucalyptus</taxon>
    </lineage>
</organism>
<evidence type="ECO:0008006" key="4">
    <source>
        <dbReference type="Google" id="ProtNLM"/>
    </source>
</evidence>
<keyword evidence="3" id="KW-1185">Reference proteome</keyword>
<protein>
    <recommendedName>
        <fullName evidence="4">Retrovirus-related Pol polyprotein from transposon TNT 1-94</fullName>
    </recommendedName>
</protein>
<dbReference type="Proteomes" id="UP001634007">
    <property type="component" value="Unassembled WGS sequence"/>
</dbReference>
<sequence>MASETFVQPAIPHFDGHYDHWSMLMENFLKSKEYWDVVSSGVAKPDEGVVLTAAQRTALDALKLKDLKAKNYLFQAIDRFILETILCKDTSKEIWDSMKKKYQGSARAKRQQLQTLRSEFEMLRMKSGETITDFFSRTMAIVNKMRIHGNKTEDVIIVEKILRLLTPKFYFIVCSIEEAKDIEELSIDELQGSLLVHEQKILQQETEEQALKVSTGDHSSLVARVNRGRGRGGRHSTGFRPRSVDKSKVECFRCHRYRHYKFEC</sequence>
<gene>
    <name evidence="2" type="ORF">ACJRO7_019986</name>
</gene>
<dbReference type="PANTHER" id="PTHR35317:SF27">
    <property type="entry name" value="RETROVIRUS-RELATED POL POLYPROTEIN FROM TRANSPOSON TNT 1-94"/>
    <property type="match status" value="1"/>
</dbReference>
<comment type="caution">
    <text evidence="2">The sequence shown here is derived from an EMBL/GenBank/DDBJ whole genome shotgun (WGS) entry which is preliminary data.</text>
</comment>
<evidence type="ECO:0000313" key="3">
    <source>
        <dbReference type="Proteomes" id="UP001634007"/>
    </source>
</evidence>
<dbReference type="Pfam" id="PF14223">
    <property type="entry name" value="Retrotran_gag_2"/>
    <property type="match status" value="1"/>
</dbReference>
<name>A0ABD3KF10_EUCGL</name>
<dbReference type="EMBL" id="JBJKBG010000005">
    <property type="protein sequence ID" value="KAL3738545.1"/>
    <property type="molecule type" value="Genomic_DNA"/>
</dbReference>
<dbReference type="PANTHER" id="PTHR35317">
    <property type="entry name" value="OS04G0629600 PROTEIN"/>
    <property type="match status" value="1"/>
</dbReference>
<feature type="coiled-coil region" evidence="1">
    <location>
        <begin position="99"/>
        <end position="126"/>
    </location>
</feature>
<keyword evidence="1" id="KW-0175">Coiled coil</keyword>
<proteinExistence type="predicted"/>
<reference evidence="2 3" key="1">
    <citation type="submission" date="2024-11" db="EMBL/GenBank/DDBJ databases">
        <title>Chromosome-level genome assembly of Eucalyptus globulus Labill. provides insights into its genome evolution.</title>
        <authorList>
            <person name="Li X."/>
        </authorList>
    </citation>
    <scope>NUCLEOTIDE SEQUENCE [LARGE SCALE GENOMIC DNA]</scope>
    <source>
        <strain evidence="2">CL2024</strain>
        <tissue evidence="2">Fresh tender leaves</tissue>
    </source>
</reference>